<comment type="caution">
    <text evidence="2">The sequence shown here is derived from an EMBL/GenBank/DDBJ whole genome shotgun (WGS) entry which is preliminary data.</text>
</comment>
<name>A0A409Y5T8_9AGAR</name>
<proteinExistence type="predicted"/>
<dbReference type="EMBL" id="NHYE01001111">
    <property type="protein sequence ID" value="PPQ98370.1"/>
    <property type="molecule type" value="Genomic_DNA"/>
</dbReference>
<reference evidence="2 3" key="1">
    <citation type="journal article" date="2018" name="Evol. Lett.">
        <title>Horizontal gene cluster transfer increased hallucinogenic mushroom diversity.</title>
        <authorList>
            <person name="Reynolds H.T."/>
            <person name="Vijayakumar V."/>
            <person name="Gluck-Thaler E."/>
            <person name="Korotkin H.B."/>
            <person name="Matheny P.B."/>
            <person name="Slot J.C."/>
        </authorList>
    </citation>
    <scope>NUCLEOTIDE SEQUENCE [LARGE SCALE GENOMIC DNA]</scope>
    <source>
        <strain evidence="2 3">SRW20</strain>
    </source>
</reference>
<dbReference type="Proteomes" id="UP000284706">
    <property type="component" value="Unassembled WGS sequence"/>
</dbReference>
<evidence type="ECO:0000313" key="2">
    <source>
        <dbReference type="EMBL" id="PPQ98370.1"/>
    </source>
</evidence>
<dbReference type="AlphaFoldDB" id="A0A409Y5T8"/>
<dbReference type="InParanoid" id="A0A409Y5T8"/>
<protein>
    <submittedName>
        <fullName evidence="2">Uncharacterized protein</fullName>
    </submittedName>
</protein>
<organism evidence="2 3">
    <name type="scientific">Gymnopilus dilepis</name>
    <dbReference type="NCBI Taxonomy" id="231916"/>
    <lineage>
        <taxon>Eukaryota</taxon>
        <taxon>Fungi</taxon>
        <taxon>Dikarya</taxon>
        <taxon>Basidiomycota</taxon>
        <taxon>Agaricomycotina</taxon>
        <taxon>Agaricomycetes</taxon>
        <taxon>Agaricomycetidae</taxon>
        <taxon>Agaricales</taxon>
        <taxon>Agaricineae</taxon>
        <taxon>Hymenogastraceae</taxon>
        <taxon>Gymnopilus</taxon>
    </lineage>
</organism>
<sequence>MPSPSASSDEFDPSIKPPLTPSKDVVVPPHLSLSKRGTCHRLGEHLRYQSRRDFENANPDYLPKD</sequence>
<evidence type="ECO:0000313" key="3">
    <source>
        <dbReference type="Proteomes" id="UP000284706"/>
    </source>
</evidence>
<accession>A0A409Y5T8</accession>
<gene>
    <name evidence="2" type="ORF">CVT26_013626</name>
</gene>
<feature type="region of interest" description="Disordered" evidence="1">
    <location>
        <begin position="1"/>
        <end position="32"/>
    </location>
</feature>
<keyword evidence="3" id="KW-1185">Reference proteome</keyword>
<evidence type="ECO:0000256" key="1">
    <source>
        <dbReference type="SAM" id="MobiDB-lite"/>
    </source>
</evidence>